<proteinExistence type="predicted"/>
<dbReference type="EMBL" id="BLIY01000017">
    <property type="protein sequence ID" value="GFE55213.1"/>
    <property type="molecule type" value="Genomic_DNA"/>
</dbReference>
<feature type="compositionally biased region" description="Acidic residues" evidence="1">
    <location>
        <begin position="47"/>
        <end position="72"/>
    </location>
</feature>
<accession>A0A9W5WVQ8</accession>
<gene>
    <name evidence="2" type="ORF">BaOVIS_026170</name>
</gene>
<dbReference type="InterPro" id="IPR011990">
    <property type="entry name" value="TPR-like_helical_dom_sf"/>
</dbReference>
<dbReference type="PANTHER" id="PTHR22684:SF0">
    <property type="entry name" value="RIBOSOME QUALITY CONTROL COMPLEX SUBUNIT TCF25"/>
    <property type="match status" value="1"/>
</dbReference>
<feature type="compositionally biased region" description="Polar residues" evidence="1">
    <location>
        <begin position="73"/>
        <end position="89"/>
    </location>
</feature>
<keyword evidence="3" id="KW-1185">Reference proteome</keyword>
<dbReference type="PANTHER" id="PTHR22684">
    <property type="entry name" value="NULP1-RELATED"/>
    <property type="match status" value="1"/>
</dbReference>
<dbReference type="AlphaFoldDB" id="A0A9W5WVQ8"/>
<dbReference type="SUPFAM" id="SSF48452">
    <property type="entry name" value="TPR-like"/>
    <property type="match status" value="1"/>
</dbReference>
<feature type="region of interest" description="Disordered" evidence="1">
    <location>
        <begin position="1"/>
        <end position="113"/>
    </location>
</feature>
<name>A0A9W5WVQ8_BABOV</name>
<dbReference type="Pfam" id="PF04910">
    <property type="entry name" value="Tcf25"/>
    <property type="match status" value="1"/>
</dbReference>
<dbReference type="OrthoDB" id="205993at2759"/>
<evidence type="ECO:0000313" key="2">
    <source>
        <dbReference type="EMBL" id="GFE55213.1"/>
    </source>
</evidence>
<dbReference type="GO" id="GO:1990112">
    <property type="term" value="C:RQC complex"/>
    <property type="evidence" value="ECO:0007669"/>
    <property type="project" value="TreeGrafter"/>
</dbReference>
<protein>
    <submittedName>
        <fullName evidence="2">Transcriptional repressor TCF25, putative</fullName>
    </submittedName>
</protein>
<dbReference type="InterPro" id="IPR006994">
    <property type="entry name" value="TCF25/Rqc1"/>
</dbReference>
<reference evidence="2" key="1">
    <citation type="submission" date="2019-12" db="EMBL/GenBank/DDBJ databases">
        <title>Genome sequence of Babesia ovis.</title>
        <authorList>
            <person name="Yamagishi J."/>
            <person name="Sevinc F."/>
            <person name="Xuan X."/>
        </authorList>
    </citation>
    <scope>NUCLEOTIDE SEQUENCE</scope>
    <source>
        <strain evidence="2">Selcuk</strain>
    </source>
</reference>
<feature type="compositionally biased region" description="Basic and acidic residues" evidence="1">
    <location>
        <begin position="9"/>
        <end position="18"/>
    </location>
</feature>
<dbReference type="Proteomes" id="UP001057455">
    <property type="component" value="Unassembled WGS sequence"/>
</dbReference>
<evidence type="ECO:0000256" key="1">
    <source>
        <dbReference type="SAM" id="MobiDB-lite"/>
    </source>
</evidence>
<organism evidence="2 3">
    <name type="scientific">Babesia ovis</name>
    <dbReference type="NCBI Taxonomy" id="5869"/>
    <lineage>
        <taxon>Eukaryota</taxon>
        <taxon>Sar</taxon>
        <taxon>Alveolata</taxon>
        <taxon>Apicomplexa</taxon>
        <taxon>Aconoidasida</taxon>
        <taxon>Piroplasmida</taxon>
        <taxon>Babesiidae</taxon>
        <taxon>Babesia</taxon>
    </lineage>
</organism>
<comment type="caution">
    <text evidence="2">The sequence shown here is derived from an EMBL/GenBank/DDBJ whole genome shotgun (WGS) entry which is preliminary data.</text>
</comment>
<evidence type="ECO:0000313" key="3">
    <source>
        <dbReference type="Proteomes" id="UP001057455"/>
    </source>
</evidence>
<sequence>MSTRQIRRLLREREKRDDADDVPPVTSPIIRVNRPTFSFAAYRDIIDSSEDSDDDTGEESLSDSDSSEDPTDVENSPRSPACTKTQLQRGGNKGCKARKETPEDSGDGESDSDDALLDSIAAVQIKSVESTVAATKNRLECLRIDPRAFRVAGMDTRAPGRSRLCKGLTGSLQSRNWLTPGIAPKIADKLRSAVSQHMRIKGTIEHKTKRERFTVELSERYKNVQALCMAAIDTQDPALFRQVLDANPQHVEVLLRASSIHTLQGQHEEAFKLLYFALQIFQAALPPRFSPWKTDDNGYYNTWLPSSYTSNLMVYRLLVLYMISVERQGQWEVALAVCKLLLLLDFPNDVAHALLHIDMYLLNNPGIEMYKFSVAYANALEYPVPLHWILPNFAFAVAMDYATKERTQNIETPASEADTEMVQQFLTLSEDELGFRFQPGDQATEVYGAKRAQLYLLRAILQYPDVIPLLSREPFASELAVYTQMEPFVSWVSETNKTDVLLLKCYLKKTCDTWRNESLFFLSQTANLIVDIYSTERGSLILDSFRDLWSAFRSEQEIPVIADGVIVAEFDLASHSLPMALE</sequence>
<feature type="compositionally biased region" description="Acidic residues" evidence="1">
    <location>
        <begin position="103"/>
        <end position="113"/>
    </location>
</feature>